<organism evidence="2 3">
    <name type="scientific">Digitaria exilis</name>
    <dbReference type="NCBI Taxonomy" id="1010633"/>
    <lineage>
        <taxon>Eukaryota</taxon>
        <taxon>Viridiplantae</taxon>
        <taxon>Streptophyta</taxon>
        <taxon>Embryophyta</taxon>
        <taxon>Tracheophyta</taxon>
        <taxon>Spermatophyta</taxon>
        <taxon>Magnoliopsida</taxon>
        <taxon>Liliopsida</taxon>
        <taxon>Poales</taxon>
        <taxon>Poaceae</taxon>
        <taxon>PACMAD clade</taxon>
        <taxon>Panicoideae</taxon>
        <taxon>Panicodae</taxon>
        <taxon>Paniceae</taxon>
        <taxon>Anthephorinae</taxon>
        <taxon>Digitaria</taxon>
    </lineage>
</organism>
<feature type="compositionally biased region" description="Low complexity" evidence="1">
    <location>
        <begin position="200"/>
        <end position="213"/>
    </location>
</feature>
<gene>
    <name evidence="2" type="ORF">HU200_021204</name>
</gene>
<evidence type="ECO:0000256" key="1">
    <source>
        <dbReference type="SAM" id="MobiDB-lite"/>
    </source>
</evidence>
<reference evidence="2" key="1">
    <citation type="submission" date="2020-07" db="EMBL/GenBank/DDBJ databases">
        <title>Genome sequence and genetic diversity analysis of an under-domesticated orphan crop, white fonio (Digitaria exilis).</title>
        <authorList>
            <person name="Bennetzen J.L."/>
            <person name="Chen S."/>
            <person name="Ma X."/>
            <person name="Wang X."/>
            <person name="Yssel A.E.J."/>
            <person name="Chaluvadi S.R."/>
            <person name="Johnson M."/>
            <person name="Gangashetty P."/>
            <person name="Hamidou F."/>
            <person name="Sanogo M.D."/>
            <person name="Zwaenepoel A."/>
            <person name="Wallace J."/>
            <person name="Van De Peer Y."/>
            <person name="Van Deynze A."/>
        </authorList>
    </citation>
    <scope>NUCLEOTIDE SEQUENCE</scope>
    <source>
        <tissue evidence="2">Leaves</tissue>
    </source>
</reference>
<keyword evidence="3" id="KW-1185">Reference proteome</keyword>
<proteinExistence type="predicted"/>
<comment type="caution">
    <text evidence="2">The sequence shown here is derived from an EMBL/GenBank/DDBJ whole genome shotgun (WGS) entry which is preliminary data.</text>
</comment>
<accession>A0A835F054</accession>
<dbReference type="Proteomes" id="UP000636709">
    <property type="component" value="Unassembled WGS sequence"/>
</dbReference>
<dbReference type="AlphaFoldDB" id="A0A835F054"/>
<sequence length="512" mass="55732">MIRLAWPPLISHYNDGRGGSIYSAAPRRLIELSPSRTPHFWHDRRDVKYLHRITCRARGVAFECYVYLRSAFSPPSKKEKARTLSPHTAVLYDELRDIPPTVVFLPPAQKKQSTAPWEAGTEGIPDLLPVLLAPAHFLGRPPPTGRDGLAPRRSNPTKKNPTASSFLYGAPPRRPAGRTRSPRRINQPRPVKAMLPDADGQQPASLGPPAAAAGERERVASMRPHVLVLDGWISRSRSGHQRATGFRDKIKSGLVLADNIHPSLAAAVLLLPTLFPIRAGWPLVHTMTAGFAPNEPEMALSVQANFRAQNGLVDSAGFLFRMRQVGTRRLSRHRHARATTAAAPRHSLPPDRGCVTACAMLAAVRRAGLVRPRSLGRLAPSLSARGGEPSRGTWGRVYACQPACVLFAGRGRRASTSSARHFGTHHYCARQKALSPFSTLTLLVTVPRIILAHGHRLQGAHLHGGLDWVLSTRSPPPRSLSAVVNEGCVVGSEAEVGEVERGADERVSSWPG</sequence>
<dbReference type="EMBL" id="JACEFO010001663">
    <property type="protein sequence ID" value="KAF8724185.1"/>
    <property type="molecule type" value="Genomic_DNA"/>
</dbReference>
<name>A0A835F054_9POAL</name>
<feature type="region of interest" description="Disordered" evidence="1">
    <location>
        <begin position="138"/>
        <end position="216"/>
    </location>
</feature>
<evidence type="ECO:0000313" key="2">
    <source>
        <dbReference type="EMBL" id="KAF8724185.1"/>
    </source>
</evidence>
<protein>
    <submittedName>
        <fullName evidence="2">Uncharacterized protein</fullName>
    </submittedName>
</protein>
<evidence type="ECO:0000313" key="3">
    <source>
        <dbReference type="Proteomes" id="UP000636709"/>
    </source>
</evidence>